<accession>A0AAQ3P449</accession>
<dbReference type="EMBL" id="CP144699">
    <property type="protein sequence ID" value="WVZ21058.1"/>
    <property type="molecule type" value="Genomic_DNA"/>
</dbReference>
<keyword evidence="1" id="KW-0812">Transmembrane</keyword>
<evidence type="ECO:0000256" key="1">
    <source>
        <dbReference type="SAM" id="Phobius"/>
    </source>
</evidence>
<feature type="transmembrane region" description="Helical" evidence="1">
    <location>
        <begin position="77"/>
        <end position="99"/>
    </location>
</feature>
<keyword evidence="1" id="KW-1133">Transmembrane helix</keyword>
<evidence type="ECO:0000313" key="3">
    <source>
        <dbReference type="Proteomes" id="UP001374535"/>
    </source>
</evidence>
<sequence>MKLFVNGGLVDLGGSVSPTNEDTPPGQATAAPISIFSMYLVCFVRNSVIHYAASTAYLVFCMDCECRSFIVRIAMRVCVLYETLTCFVALYLLLLLYYLPVDRFVYDPIGSHLSDLHKV</sequence>
<dbReference type="AlphaFoldDB" id="A0AAQ3P449"/>
<name>A0AAQ3P449_VIGMU</name>
<protein>
    <submittedName>
        <fullName evidence="2">Uncharacterized protein</fullName>
    </submittedName>
</protein>
<proteinExistence type="predicted"/>
<organism evidence="2 3">
    <name type="scientific">Vigna mungo</name>
    <name type="common">Black gram</name>
    <name type="synonym">Phaseolus mungo</name>
    <dbReference type="NCBI Taxonomy" id="3915"/>
    <lineage>
        <taxon>Eukaryota</taxon>
        <taxon>Viridiplantae</taxon>
        <taxon>Streptophyta</taxon>
        <taxon>Embryophyta</taxon>
        <taxon>Tracheophyta</taxon>
        <taxon>Spermatophyta</taxon>
        <taxon>Magnoliopsida</taxon>
        <taxon>eudicotyledons</taxon>
        <taxon>Gunneridae</taxon>
        <taxon>Pentapetalae</taxon>
        <taxon>rosids</taxon>
        <taxon>fabids</taxon>
        <taxon>Fabales</taxon>
        <taxon>Fabaceae</taxon>
        <taxon>Papilionoideae</taxon>
        <taxon>50 kb inversion clade</taxon>
        <taxon>NPAAA clade</taxon>
        <taxon>indigoferoid/millettioid clade</taxon>
        <taxon>Phaseoleae</taxon>
        <taxon>Vigna</taxon>
    </lineage>
</organism>
<reference evidence="2 3" key="1">
    <citation type="journal article" date="2023" name="Life. Sci Alliance">
        <title>Evolutionary insights into 3D genome organization and epigenetic landscape of Vigna mungo.</title>
        <authorList>
            <person name="Junaid A."/>
            <person name="Singh B."/>
            <person name="Bhatia S."/>
        </authorList>
    </citation>
    <scope>NUCLEOTIDE SEQUENCE [LARGE SCALE GENOMIC DNA]</scope>
    <source>
        <strain evidence="2">Urdbean</strain>
    </source>
</reference>
<dbReference type="Proteomes" id="UP001374535">
    <property type="component" value="Chromosome 2"/>
</dbReference>
<gene>
    <name evidence="2" type="ORF">V8G54_008380</name>
</gene>
<keyword evidence="3" id="KW-1185">Reference proteome</keyword>
<keyword evidence="1" id="KW-0472">Membrane</keyword>
<evidence type="ECO:0000313" key="2">
    <source>
        <dbReference type="EMBL" id="WVZ21058.1"/>
    </source>
</evidence>
<feature type="non-terminal residue" evidence="2">
    <location>
        <position position="119"/>
    </location>
</feature>